<dbReference type="SUPFAM" id="SSF53756">
    <property type="entry name" value="UDP-Glycosyltransferase/glycogen phosphorylase"/>
    <property type="match status" value="1"/>
</dbReference>
<gene>
    <name evidence="7" type="primary">Necator_chrV.g21045</name>
    <name evidence="7" type="ORF">RB195_016252</name>
</gene>
<dbReference type="Pfam" id="PF00201">
    <property type="entry name" value="UDPGT"/>
    <property type="match status" value="1"/>
</dbReference>
<evidence type="ECO:0000256" key="3">
    <source>
        <dbReference type="ARBA" id="ARBA00022676"/>
    </source>
</evidence>
<proteinExistence type="inferred from homology"/>
<evidence type="ECO:0000256" key="6">
    <source>
        <dbReference type="ARBA" id="ARBA00047475"/>
    </source>
</evidence>
<comment type="caution">
    <text evidence="7">The sequence shown here is derived from an EMBL/GenBank/DDBJ whole genome shotgun (WGS) entry which is preliminary data.</text>
</comment>
<dbReference type="Gene3D" id="3.40.50.2000">
    <property type="entry name" value="Glycogen Phosphorylase B"/>
    <property type="match status" value="1"/>
</dbReference>
<keyword evidence="3" id="KW-0328">Glycosyltransferase</keyword>
<keyword evidence="5" id="KW-0732">Signal</keyword>
<comment type="catalytic activity">
    <reaction evidence="6">
        <text>glucuronate acceptor + UDP-alpha-D-glucuronate = acceptor beta-D-glucuronoside + UDP + H(+)</text>
        <dbReference type="Rhea" id="RHEA:21032"/>
        <dbReference type="ChEBI" id="CHEBI:15378"/>
        <dbReference type="ChEBI" id="CHEBI:58052"/>
        <dbReference type="ChEBI" id="CHEBI:58223"/>
        <dbReference type="ChEBI" id="CHEBI:132367"/>
        <dbReference type="ChEBI" id="CHEBI:132368"/>
        <dbReference type="EC" id="2.4.1.17"/>
    </reaction>
</comment>
<evidence type="ECO:0000313" key="7">
    <source>
        <dbReference type="EMBL" id="KAK6758907.1"/>
    </source>
</evidence>
<name>A0ABR1E893_NECAM</name>
<keyword evidence="8" id="KW-1185">Reference proteome</keyword>
<accession>A0ABR1E893</accession>
<reference evidence="7 8" key="1">
    <citation type="submission" date="2023-08" db="EMBL/GenBank/DDBJ databases">
        <title>A Necator americanus chromosomal reference genome.</title>
        <authorList>
            <person name="Ilik V."/>
            <person name="Petrzelkova K.J."/>
            <person name="Pardy F."/>
            <person name="Fuh T."/>
            <person name="Niatou-Singa F.S."/>
            <person name="Gouil Q."/>
            <person name="Baker L."/>
            <person name="Ritchie M.E."/>
            <person name="Jex A.R."/>
            <person name="Gazzola D."/>
            <person name="Li H."/>
            <person name="Toshio Fujiwara R."/>
            <person name="Zhan B."/>
            <person name="Aroian R.V."/>
            <person name="Pafco B."/>
            <person name="Schwarz E.M."/>
        </authorList>
    </citation>
    <scope>NUCLEOTIDE SEQUENCE [LARGE SCALE GENOMIC DNA]</scope>
    <source>
        <strain evidence="7 8">Aroian</strain>
        <tissue evidence="7">Whole animal</tissue>
    </source>
</reference>
<keyword evidence="4" id="KW-0808">Transferase</keyword>
<evidence type="ECO:0000256" key="1">
    <source>
        <dbReference type="ARBA" id="ARBA00009995"/>
    </source>
</evidence>
<dbReference type="EMBL" id="JAVFWL010000005">
    <property type="protein sequence ID" value="KAK6758907.1"/>
    <property type="molecule type" value="Genomic_DNA"/>
</dbReference>
<protein>
    <recommendedName>
        <fullName evidence="2">glucuronosyltransferase</fullName>
        <ecNumber evidence="2">2.4.1.17</ecNumber>
    </recommendedName>
</protein>
<evidence type="ECO:0000256" key="2">
    <source>
        <dbReference type="ARBA" id="ARBA00012544"/>
    </source>
</evidence>
<dbReference type="CDD" id="cd03784">
    <property type="entry name" value="GT1_Gtf-like"/>
    <property type="match status" value="1"/>
</dbReference>
<sequence length="506" mass="57378">MGRIADILQEEGHDVTVLHPVWMPNYLDAVSKSAKQVLFELPEKMISDFNPKNLKVWDMKSSAVVRQITMLTSFMELQIQSCDLLLGYNQTIDALKSENFDVGISEMISSCGFGLFNRIGLDHMIGASAIGMMDSLADYFDVPRLPSFVPSYLAPFTDKMNFWERTVNFIVTYISKSVSMHLRSRFRKMWSRHGVTQRPEDYYSKINYLLTNSDEFLEFARPTTAKVVHVGGIALPVKEPLTADFRELLDRKDRTGAVYISFGSVVPTAEMPSYFREAILHVARTFPQITFLWKLDPGDTVPTIPNLHTFTWLPQQSLLEHPNLLCFVSHAGMNSVLEVTRSGKPSILVPIFGDQMRNARLVEAKNTTIVIMKEDLNSETFVTALRQILSDDSYAIRAKRLSSLMINKPFSLRERLLSTVEFSTKHGKIDELDVYGRNLNILQYYSVDVIVFLASIVFKKCTHRLFGAIAPEQATLGPVRKCSATIHCWYAVDPLSHVIFSELYGA</sequence>
<dbReference type="EC" id="2.4.1.17" evidence="2"/>
<dbReference type="InterPro" id="IPR050271">
    <property type="entry name" value="UDP-glycosyltransferase"/>
</dbReference>
<dbReference type="PANTHER" id="PTHR48043:SF23">
    <property type="entry name" value="UDP-GLUCURONOSYLTRANSFERASE"/>
    <property type="match status" value="1"/>
</dbReference>
<evidence type="ECO:0000313" key="8">
    <source>
        <dbReference type="Proteomes" id="UP001303046"/>
    </source>
</evidence>
<dbReference type="Proteomes" id="UP001303046">
    <property type="component" value="Unassembled WGS sequence"/>
</dbReference>
<organism evidence="7 8">
    <name type="scientific">Necator americanus</name>
    <name type="common">Human hookworm</name>
    <dbReference type="NCBI Taxonomy" id="51031"/>
    <lineage>
        <taxon>Eukaryota</taxon>
        <taxon>Metazoa</taxon>
        <taxon>Ecdysozoa</taxon>
        <taxon>Nematoda</taxon>
        <taxon>Chromadorea</taxon>
        <taxon>Rhabditida</taxon>
        <taxon>Rhabditina</taxon>
        <taxon>Rhabditomorpha</taxon>
        <taxon>Strongyloidea</taxon>
        <taxon>Ancylostomatidae</taxon>
        <taxon>Bunostominae</taxon>
        <taxon>Necator</taxon>
    </lineage>
</organism>
<evidence type="ECO:0000256" key="5">
    <source>
        <dbReference type="ARBA" id="ARBA00022729"/>
    </source>
</evidence>
<dbReference type="PANTHER" id="PTHR48043">
    <property type="entry name" value="EG:EG0003.4 PROTEIN-RELATED"/>
    <property type="match status" value="1"/>
</dbReference>
<evidence type="ECO:0000256" key="4">
    <source>
        <dbReference type="ARBA" id="ARBA00022679"/>
    </source>
</evidence>
<comment type="similarity">
    <text evidence="1">Belongs to the UDP-glycosyltransferase family.</text>
</comment>
<dbReference type="InterPro" id="IPR002213">
    <property type="entry name" value="UDP_glucos_trans"/>
</dbReference>